<comment type="caution">
    <text evidence="3">The sequence shown here is derived from an EMBL/GenBank/DDBJ whole genome shotgun (WGS) entry which is preliminary data.</text>
</comment>
<dbReference type="PANTHER" id="PTHR33741:SF5">
    <property type="entry name" value="TRANSMEMBRANE PROTEIN DDB_G0269096-RELATED"/>
    <property type="match status" value="1"/>
</dbReference>
<dbReference type="EMBL" id="LAZR01036524">
    <property type="protein sequence ID" value="KKL24613.1"/>
    <property type="molecule type" value="Genomic_DNA"/>
</dbReference>
<feature type="domain" description="HPP transmembrane region" evidence="2">
    <location>
        <begin position="14"/>
        <end position="159"/>
    </location>
</feature>
<dbReference type="AlphaFoldDB" id="A0A0F9EL47"/>
<proteinExistence type="predicted"/>
<accession>A0A0F9EL47</accession>
<feature type="transmembrane region" description="Helical" evidence="1">
    <location>
        <begin position="137"/>
        <end position="159"/>
    </location>
</feature>
<evidence type="ECO:0000256" key="1">
    <source>
        <dbReference type="SAM" id="Phobius"/>
    </source>
</evidence>
<sequence>MIFFDAKFKQNKARYTFQCLLTTLSVLLVLLLLDAMSNVAVIAALGASSFIVFTIPHAQVSRPRFCIGGYIIGVAAGGLCYWLAHIPWPDVLLPAYAYADVICGALAVGLTVFGMVVTNTEHPPAASIALGLVLGEWSLKTVVVVLVGITMLSLLRFLLKPILRNLL</sequence>
<keyword evidence="1" id="KW-0812">Transmembrane</keyword>
<dbReference type="InterPro" id="IPR007065">
    <property type="entry name" value="HPP"/>
</dbReference>
<protein>
    <recommendedName>
        <fullName evidence="2">HPP transmembrane region domain-containing protein</fullName>
    </recommendedName>
</protein>
<dbReference type="PANTHER" id="PTHR33741">
    <property type="entry name" value="TRANSMEMBRANE PROTEIN DDB_G0269096-RELATED"/>
    <property type="match status" value="1"/>
</dbReference>
<feature type="transmembrane region" description="Helical" evidence="1">
    <location>
        <begin position="96"/>
        <end position="117"/>
    </location>
</feature>
<organism evidence="3">
    <name type="scientific">marine sediment metagenome</name>
    <dbReference type="NCBI Taxonomy" id="412755"/>
    <lineage>
        <taxon>unclassified sequences</taxon>
        <taxon>metagenomes</taxon>
        <taxon>ecological metagenomes</taxon>
    </lineage>
</organism>
<name>A0A0F9EL47_9ZZZZ</name>
<evidence type="ECO:0000259" key="2">
    <source>
        <dbReference type="Pfam" id="PF04982"/>
    </source>
</evidence>
<feature type="transmembrane region" description="Helical" evidence="1">
    <location>
        <begin position="39"/>
        <end position="58"/>
    </location>
</feature>
<reference evidence="3" key="1">
    <citation type="journal article" date="2015" name="Nature">
        <title>Complex archaea that bridge the gap between prokaryotes and eukaryotes.</title>
        <authorList>
            <person name="Spang A."/>
            <person name="Saw J.H."/>
            <person name="Jorgensen S.L."/>
            <person name="Zaremba-Niedzwiedzka K."/>
            <person name="Martijn J."/>
            <person name="Lind A.E."/>
            <person name="van Eijk R."/>
            <person name="Schleper C."/>
            <person name="Guy L."/>
            <person name="Ettema T.J."/>
        </authorList>
    </citation>
    <scope>NUCLEOTIDE SEQUENCE</scope>
</reference>
<keyword evidence="1" id="KW-0472">Membrane</keyword>
<keyword evidence="1" id="KW-1133">Transmembrane helix</keyword>
<dbReference type="InterPro" id="IPR058581">
    <property type="entry name" value="TM_HPP"/>
</dbReference>
<evidence type="ECO:0000313" key="3">
    <source>
        <dbReference type="EMBL" id="KKL24613.1"/>
    </source>
</evidence>
<gene>
    <name evidence="3" type="ORF">LCGC14_2413580</name>
</gene>
<feature type="transmembrane region" description="Helical" evidence="1">
    <location>
        <begin position="15"/>
        <end position="33"/>
    </location>
</feature>
<dbReference type="Pfam" id="PF04982">
    <property type="entry name" value="TM_HPP"/>
    <property type="match status" value="1"/>
</dbReference>
<feature type="transmembrane region" description="Helical" evidence="1">
    <location>
        <begin position="65"/>
        <end position="84"/>
    </location>
</feature>